<dbReference type="Pfam" id="PF01569">
    <property type="entry name" value="PAP2"/>
    <property type="match status" value="1"/>
</dbReference>
<feature type="domain" description="Phosphatidic acid phosphatase type 2/haloperoxidase" evidence="3">
    <location>
        <begin position="124"/>
        <end position="238"/>
    </location>
</feature>
<gene>
    <name evidence="5" type="primary">sgpp2</name>
</gene>
<dbReference type="GO" id="GO:0006670">
    <property type="term" value="P:sphingosine metabolic process"/>
    <property type="evidence" value="ECO:0007669"/>
    <property type="project" value="TreeGrafter"/>
</dbReference>
<dbReference type="InterPro" id="IPR036938">
    <property type="entry name" value="PAP2/HPO_sf"/>
</dbReference>
<evidence type="ECO:0000259" key="3">
    <source>
        <dbReference type="SMART" id="SM00014"/>
    </source>
</evidence>
<dbReference type="GO" id="GO:0042392">
    <property type="term" value="F:sphingosine-1-phosphate phosphatase activity"/>
    <property type="evidence" value="ECO:0007669"/>
    <property type="project" value="TreeGrafter"/>
</dbReference>
<keyword evidence="2" id="KW-0812">Transmembrane</keyword>
<dbReference type="SMART" id="SM00014">
    <property type="entry name" value="acidPPc"/>
    <property type="match status" value="1"/>
</dbReference>
<dbReference type="SUPFAM" id="SSF48317">
    <property type="entry name" value="Acid phosphatase/Vanadium-dependent haloperoxidase"/>
    <property type="match status" value="1"/>
</dbReference>
<dbReference type="KEGG" id="alim:106523275"/>
<feature type="transmembrane region" description="Helical" evidence="2">
    <location>
        <begin position="377"/>
        <end position="400"/>
    </location>
</feature>
<dbReference type="InterPro" id="IPR000326">
    <property type="entry name" value="PAP2/HPO"/>
</dbReference>
<dbReference type="PANTHER" id="PTHR14969:SF14">
    <property type="entry name" value="SPHINGOSINE-1-PHOSPHATE PHOSPHATASE 2"/>
    <property type="match status" value="1"/>
</dbReference>
<organism evidence="4 5">
    <name type="scientific">Austrofundulus limnaeus</name>
    <name type="common">Annual killifish</name>
    <dbReference type="NCBI Taxonomy" id="52670"/>
    <lineage>
        <taxon>Eukaryota</taxon>
        <taxon>Metazoa</taxon>
        <taxon>Chordata</taxon>
        <taxon>Craniata</taxon>
        <taxon>Vertebrata</taxon>
        <taxon>Euteleostomi</taxon>
        <taxon>Actinopterygii</taxon>
        <taxon>Neopterygii</taxon>
        <taxon>Teleostei</taxon>
        <taxon>Neoteleostei</taxon>
        <taxon>Acanthomorphata</taxon>
        <taxon>Ovalentaria</taxon>
        <taxon>Atherinomorphae</taxon>
        <taxon>Cyprinodontiformes</taxon>
        <taxon>Rivulidae</taxon>
        <taxon>Austrofundulus</taxon>
    </lineage>
</organism>
<reference evidence="5" key="1">
    <citation type="submission" date="2025-08" db="UniProtKB">
        <authorList>
            <consortium name="RefSeq"/>
        </authorList>
    </citation>
    <scope>IDENTIFICATION</scope>
    <source>
        <strain evidence="5">Quisiro</strain>
        <tissue evidence="5">Liver</tissue>
    </source>
</reference>
<dbReference type="Proteomes" id="UP000192220">
    <property type="component" value="Unplaced"/>
</dbReference>
<protein>
    <submittedName>
        <fullName evidence="5">Sphingosine-1-phosphate phosphatase 2</fullName>
    </submittedName>
</protein>
<dbReference type="FunCoup" id="A0A2I4BWM0">
    <property type="interactions" value="14"/>
</dbReference>
<dbReference type="InParanoid" id="A0A2I4BWM0"/>
<dbReference type="GO" id="GO:0005789">
    <property type="term" value="C:endoplasmic reticulum membrane"/>
    <property type="evidence" value="ECO:0007669"/>
    <property type="project" value="TreeGrafter"/>
</dbReference>
<dbReference type="Gene3D" id="1.20.144.10">
    <property type="entry name" value="Phosphatidic acid phosphatase type 2/haloperoxidase"/>
    <property type="match status" value="1"/>
</dbReference>
<dbReference type="OrthoDB" id="301434at2759"/>
<evidence type="ECO:0000256" key="1">
    <source>
        <dbReference type="SAM" id="MobiDB-lite"/>
    </source>
</evidence>
<dbReference type="RefSeq" id="XP_013872114.1">
    <property type="nucleotide sequence ID" value="XM_014016660.1"/>
</dbReference>
<dbReference type="AlphaFoldDB" id="A0A2I4BWM0"/>
<evidence type="ECO:0000313" key="5">
    <source>
        <dbReference type="RefSeq" id="XP_013872114.1"/>
    </source>
</evidence>
<dbReference type="STRING" id="52670.A0A2I4BWM0"/>
<sequence>MMELLDYLQDPELVARFQRRCGLFLVEASCRGPERTRSQNGVQLHRENTHGSERRGSWDHQDKNSNHKPTLNGPCANSCSRPQYEVKNWLLHFLFLFSSSLGHEVFYITGLPCIHWNLDPFLCRRLVNMWTLVMYIGQVMKDVLRLPRPSSPPVVKLEPRVDAEYGLPSTHAMAATSIFFTLLLSAPSRVQFQFEIGLLIAVTLSSLVCLSRIYTGMHSVLDVACGFLISAVIILVTYPFWESFDRFQLTNPFSPVVALSLLLFLSYTYPELDHYTTTRGDTTTILGVCAGCSVGYWVSEQLGQTFEPQGLPVPFPTLTAPSVALGVGRFLLGVVALVGTRQIVKTLSLQMLYAWYRVPKTDKNARRRKEIEVPSKFATYTAVGLVNSILVNRFFAFIGLL</sequence>
<keyword evidence="2" id="KW-1133">Transmembrane helix</keyword>
<proteinExistence type="predicted"/>
<dbReference type="GeneID" id="106523275"/>
<feature type="transmembrane region" description="Helical" evidence="2">
    <location>
        <begin position="220"/>
        <end position="241"/>
    </location>
</feature>
<accession>A0A2I4BWM0</accession>
<dbReference type="CTD" id="130367"/>
<evidence type="ECO:0000313" key="4">
    <source>
        <dbReference type="Proteomes" id="UP000192220"/>
    </source>
</evidence>
<dbReference type="PANTHER" id="PTHR14969">
    <property type="entry name" value="SPHINGOSINE-1-PHOSPHATE PHOSPHOHYDROLASE"/>
    <property type="match status" value="1"/>
</dbReference>
<dbReference type="CDD" id="cd03388">
    <property type="entry name" value="PAP2_SPPase1"/>
    <property type="match status" value="1"/>
</dbReference>
<feature type="region of interest" description="Disordered" evidence="1">
    <location>
        <begin position="35"/>
        <end position="74"/>
    </location>
</feature>
<keyword evidence="2" id="KW-0472">Membrane</keyword>
<evidence type="ECO:0000256" key="2">
    <source>
        <dbReference type="SAM" id="Phobius"/>
    </source>
</evidence>
<keyword evidence="4" id="KW-1185">Reference proteome</keyword>
<feature type="transmembrane region" description="Helical" evidence="2">
    <location>
        <begin position="196"/>
        <end position="214"/>
    </location>
</feature>
<name>A0A2I4BWM0_AUSLI</name>
<feature type="compositionally biased region" description="Basic and acidic residues" evidence="1">
    <location>
        <begin position="44"/>
        <end position="65"/>
    </location>
</feature>